<sequence length="250" mass="27348">MSDPSPRTHYKVAVLVYEGANILDFTGPMQVLSHVSPNHQECDPNSIPTFETKTVSQDLLVQLSASINIEPDILLVSASDNIKDFDILIVPGAPMSIIRRIIQNNASPELDLIRRYTTATESERPRILLSVCTGAFLLGASGLLSGLTVTTHYRALDELRDLCSGLEDSKQGKCSTNAVHRRFVDAESLKGTNVRIITSGGISAGIDAAFYIVCKLLGAEVASAASRDMEYGWMEVQDVDWPMKFHCSLY</sequence>
<evidence type="ECO:0000313" key="2">
    <source>
        <dbReference type="EMBL" id="KAJ5734030.1"/>
    </source>
</evidence>
<accession>A0AAD6HSX3</accession>
<proteinExistence type="predicted"/>
<dbReference type="InterPro" id="IPR052158">
    <property type="entry name" value="INH-QAR"/>
</dbReference>
<feature type="domain" description="DJ-1/PfpI" evidence="1">
    <location>
        <begin position="11"/>
        <end position="207"/>
    </location>
</feature>
<dbReference type="Gene3D" id="3.40.50.880">
    <property type="match status" value="1"/>
</dbReference>
<protein>
    <submittedName>
        <fullName evidence="2">ThiJ/PfpI family protein</fullName>
    </submittedName>
</protein>
<name>A0AAD6HSX3_9EURO</name>
<dbReference type="InterPro" id="IPR002818">
    <property type="entry name" value="DJ-1/PfpI"/>
</dbReference>
<dbReference type="Proteomes" id="UP001215712">
    <property type="component" value="Unassembled WGS sequence"/>
</dbReference>
<gene>
    <name evidence="2" type="ORF">N7493_002816</name>
</gene>
<dbReference type="PANTHER" id="PTHR43130:SF3">
    <property type="entry name" value="HTH-TYPE TRANSCRIPTIONAL REGULATOR RV1931C"/>
    <property type="match status" value="1"/>
</dbReference>
<dbReference type="Pfam" id="PF01965">
    <property type="entry name" value="DJ-1_PfpI"/>
    <property type="match status" value="1"/>
</dbReference>
<dbReference type="CDD" id="cd03139">
    <property type="entry name" value="GATase1_PfpI_2"/>
    <property type="match status" value="1"/>
</dbReference>
<dbReference type="PANTHER" id="PTHR43130">
    <property type="entry name" value="ARAC-FAMILY TRANSCRIPTIONAL REGULATOR"/>
    <property type="match status" value="1"/>
</dbReference>
<organism evidence="2 3">
    <name type="scientific">Penicillium malachiteum</name>
    <dbReference type="NCBI Taxonomy" id="1324776"/>
    <lineage>
        <taxon>Eukaryota</taxon>
        <taxon>Fungi</taxon>
        <taxon>Dikarya</taxon>
        <taxon>Ascomycota</taxon>
        <taxon>Pezizomycotina</taxon>
        <taxon>Eurotiomycetes</taxon>
        <taxon>Eurotiomycetidae</taxon>
        <taxon>Eurotiales</taxon>
        <taxon>Aspergillaceae</taxon>
        <taxon>Penicillium</taxon>
    </lineage>
</organism>
<keyword evidence="3" id="KW-1185">Reference proteome</keyword>
<comment type="caution">
    <text evidence="2">The sequence shown here is derived from an EMBL/GenBank/DDBJ whole genome shotgun (WGS) entry which is preliminary data.</text>
</comment>
<reference evidence="2" key="2">
    <citation type="submission" date="2023-01" db="EMBL/GenBank/DDBJ databases">
        <authorList>
            <person name="Petersen C."/>
        </authorList>
    </citation>
    <scope>NUCLEOTIDE SEQUENCE</scope>
    <source>
        <strain evidence="2">IBT 17514</strain>
    </source>
</reference>
<evidence type="ECO:0000259" key="1">
    <source>
        <dbReference type="Pfam" id="PF01965"/>
    </source>
</evidence>
<evidence type="ECO:0000313" key="3">
    <source>
        <dbReference type="Proteomes" id="UP001215712"/>
    </source>
</evidence>
<dbReference type="EMBL" id="JAQJAN010000003">
    <property type="protein sequence ID" value="KAJ5734030.1"/>
    <property type="molecule type" value="Genomic_DNA"/>
</dbReference>
<reference evidence="2" key="1">
    <citation type="journal article" date="2023" name="IMA Fungus">
        <title>Comparative genomic study of the Penicillium genus elucidates a diverse pangenome and 15 lateral gene transfer events.</title>
        <authorList>
            <person name="Petersen C."/>
            <person name="Sorensen T."/>
            <person name="Nielsen M.R."/>
            <person name="Sondergaard T.E."/>
            <person name="Sorensen J.L."/>
            <person name="Fitzpatrick D.A."/>
            <person name="Frisvad J.C."/>
            <person name="Nielsen K.L."/>
        </authorList>
    </citation>
    <scope>NUCLEOTIDE SEQUENCE</scope>
    <source>
        <strain evidence="2">IBT 17514</strain>
    </source>
</reference>
<dbReference type="InterPro" id="IPR029062">
    <property type="entry name" value="Class_I_gatase-like"/>
</dbReference>
<dbReference type="SUPFAM" id="SSF52317">
    <property type="entry name" value="Class I glutamine amidotransferase-like"/>
    <property type="match status" value="1"/>
</dbReference>
<dbReference type="AlphaFoldDB" id="A0AAD6HSX3"/>